<evidence type="ECO:0000313" key="7">
    <source>
        <dbReference type="Proteomes" id="UP000235460"/>
    </source>
</evidence>
<organism evidence="6 7">
    <name type="scientific">Thermodesulfobacterium geofontis</name>
    <dbReference type="NCBI Taxonomy" id="1295609"/>
    <lineage>
        <taxon>Bacteria</taxon>
        <taxon>Pseudomonadati</taxon>
        <taxon>Thermodesulfobacteriota</taxon>
        <taxon>Thermodesulfobacteria</taxon>
        <taxon>Thermodesulfobacteriales</taxon>
        <taxon>Thermodesulfobacteriaceae</taxon>
        <taxon>Thermodesulfobacterium</taxon>
    </lineage>
</organism>
<accession>A0A2N7PMD2</accession>
<dbReference type="AlphaFoldDB" id="A0A2N7PMD2"/>
<dbReference type="PROSITE" id="PS00065">
    <property type="entry name" value="D_2_HYDROXYACID_DH_1"/>
    <property type="match status" value="1"/>
</dbReference>
<dbReference type="InterPro" id="IPR036291">
    <property type="entry name" value="NAD(P)-bd_dom_sf"/>
</dbReference>
<evidence type="ECO:0000259" key="5">
    <source>
        <dbReference type="Pfam" id="PF02826"/>
    </source>
</evidence>
<dbReference type="Gene3D" id="3.40.50.720">
    <property type="entry name" value="NAD(P)-binding Rossmann-like Domain"/>
    <property type="match status" value="2"/>
</dbReference>
<name>A0A2N7PMD2_9BACT</name>
<dbReference type="InterPro" id="IPR006140">
    <property type="entry name" value="D-isomer_DH_NAD-bd"/>
</dbReference>
<keyword evidence="2" id="KW-0520">NAD</keyword>
<evidence type="ECO:0000259" key="4">
    <source>
        <dbReference type="Pfam" id="PF00389"/>
    </source>
</evidence>
<sequence length="349" mass="39889">MIWKIGFFEIEKDWEKELYIQKLKEILKEKIEDTKLYFYKEPLNEINAKQFRDLNIIIIHAESRINSTVVENLVNTKLIITRTTGTDHIDIPSCEKSGILVANCPVYASITVAEHTVALMFALARKLRIAIDKSKILDFSKDGLMGVDLLGKTVGIIGTGRIGSEIARIAYGIGMKVLATDISPSAELIEKYKVKYVDLETLLKESNVIIVMVPYYSQTHHLINKENIKLVKDEAIFINTARGPIVDTEALIWALKNNKLQGGIAMDVFEGERVLLELQNMLINKTFTAEEYEKALKTLNLLNYPNVIFTPHVAYYTKEAMERVIDWVVENVSRFLVCQALPMQYKFYF</sequence>
<comment type="caution">
    <text evidence="6">The sequence shown here is derived from an EMBL/GenBank/DDBJ whole genome shotgun (WGS) entry which is preliminary data.</text>
</comment>
<dbReference type="SUPFAM" id="SSF51735">
    <property type="entry name" value="NAD(P)-binding Rossmann-fold domains"/>
    <property type="match status" value="1"/>
</dbReference>
<evidence type="ECO:0000256" key="2">
    <source>
        <dbReference type="ARBA" id="ARBA00023027"/>
    </source>
</evidence>
<dbReference type="SUPFAM" id="SSF52283">
    <property type="entry name" value="Formate/glycerate dehydrogenase catalytic domain-like"/>
    <property type="match status" value="1"/>
</dbReference>
<proteinExistence type="inferred from homology"/>
<keyword evidence="3" id="KW-0560">Oxidoreductase</keyword>
<dbReference type="InterPro" id="IPR058205">
    <property type="entry name" value="D-LDH-like"/>
</dbReference>
<comment type="similarity">
    <text evidence="1 3">Belongs to the D-isomer specific 2-hydroxyacid dehydrogenase family.</text>
</comment>
<protein>
    <submittedName>
        <fullName evidence="6">Hydroxyacid dehydrogenase</fullName>
    </submittedName>
</protein>
<dbReference type="GO" id="GO:0008720">
    <property type="term" value="F:D-lactate dehydrogenase (NAD+) activity"/>
    <property type="evidence" value="ECO:0007669"/>
    <property type="project" value="TreeGrafter"/>
</dbReference>
<gene>
    <name evidence="6" type="ORF">C0190_06140</name>
</gene>
<dbReference type="PANTHER" id="PTHR43026:SF1">
    <property type="entry name" value="2-HYDROXYACID DEHYDROGENASE HOMOLOG 1-RELATED"/>
    <property type="match status" value="1"/>
</dbReference>
<dbReference type="InterPro" id="IPR006139">
    <property type="entry name" value="D-isomer_2_OHA_DH_cat_dom"/>
</dbReference>
<dbReference type="GO" id="GO:0051287">
    <property type="term" value="F:NAD binding"/>
    <property type="evidence" value="ECO:0007669"/>
    <property type="project" value="InterPro"/>
</dbReference>
<dbReference type="Pfam" id="PF02826">
    <property type="entry name" value="2-Hacid_dh_C"/>
    <property type="match status" value="1"/>
</dbReference>
<dbReference type="Proteomes" id="UP000235460">
    <property type="component" value="Unassembled WGS sequence"/>
</dbReference>
<evidence type="ECO:0000313" key="6">
    <source>
        <dbReference type="EMBL" id="PMP65965.1"/>
    </source>
</evidence>
<dbReference type="EMBL" id="PNIK01000087">
    <property type="protein sequence ID" value="PMP65965.1"/>
    <property type="molecule type" value="Genomic_DNA"/>
</dbReference>
<dbReference type="InterPro" id="IPR029752">
    <property type="entry name" value="D-isomer_DH_CS1"/>
</dbReference>
<dbReference type="Pfam" id="PF00389">
    <property type="entry name" value="2-Hacid_dh"/>
    <property type="match status" value="1"/>
</dbReference>
<evidence type="ECO:0000256" key="3">
    <source>
        <dbReference type="RuleBase" id="RU003719"/>
    </source>
</evidence>
<dbReference type="PANTHER" id="PTHR43026">
    <property type="entry name" value="2-HYDROXYACID DEHYDROGENASE HOMOLOG 1-RELATED"/>
    <property type="match status" value="1"/>
</dbReference>
<evidence type="ECO:0000256" key="1">
    <source>
        <dbReference type="ARBA" id="ARBA00005854"/>
    </source>
</evidence>
<reference evidence="6 7" key="1">
    <citation type="submission" date="2018-01" db="EMBL/GenBank/DDBJ databases">
        <title>Metagenomic assembled genomes from two thermal pools in the Uzon Caldera, Kamchatka, Russia.</title>
        <authorList>
            <person name="Wilkins L."/>
            <person name="Ettinger C."/>
        </authorList>
    </citation>
    <scope>NUCLEOTIDE SEQUENCE [LARGE SCALE GENOMIC DNA]</scope>
    <source>
        <strain evidence="6">ZAV-08</strain>
    </source>
</reference>
<feature type="domain" description="D-isomer specific 2-hydroxyacid dehydrogenase NAD-binding" evidence="5">
    <location>
        <begin position="117"/>
        <end position="314"/>
    </location>
</feature>
<feature type="domain" description="D-isomer specific 2-hydroxyacid dehydrogenase catalytic" evidence="4">
    <location>
        <begin position="23"/>
        <end position="337"/>
    </location>
</feature>